<evidence type="ECO:0000313" key="2">
    <source>
        <dbReference type="Proteomes" id="UP000887566"/>
    </source>
</evidence>
<feature type="compositionally biased region" description="Gly residues" evidence="1">
    <location>
        <begin position="312"/>
        <end position="322"/>
    </location>
</feature>
<name>A0A914VAC6_9BILA</name>
<dbReference type="Proteomes" id="UP000887566">
    <property type="component" value="Unplaced"/>
</dbReference>
<accession>A0A914VAC6</accession>
<evidence type="ECO:0000256" key="1">
    <source>
        <dbReference type="SAM" id="MobiDB-lite"/>
    </source>
</evidence>
<feature type="region of interest" description="Disordered" evidence="1">
    <location>
        <begin position="275"/>
        <end position="322"/>
    </location>
</feature>
<organism evidence="2 3">
    <name type="scientific">Plectus sambesii</name>
    <dbReference type="NCBI Taxonomy" id="2011161"/>
    <lineage>
        <taxon>Eukaryota</taxon>
        <taxon>Metazoa</taxon>
        <taxon>Ecdysozoa</taxon>
        <taxon>Nematoda</taxon>
        <taxon>Chromadorea</taxon>
        <taxon>Plectida</taxon>
        <taxon>Plectina</taxon>
        <taxon>Plectoidea</taxon>
        <taxon>Plectidae</taxon>
        <taxon>Plectus</taxon>
    </lineage>
</organism>
<dbReference type="AlphaFoldDB" id="A0A914VAC6"/>
<proteinExistence type="predicted"/>
<reference evidence="3" key="1">
    <citation type="submission" date="2022-11" db="UniProtKB">
        <authorList>
            <consortium name="WormBaseParasite"/>
        </authorList>
    </citation>
    <scope>IDENTIFICATION</scope>
</reference>
<protein>
    <submittedName>
        <fullName evidence="3">Uncharacterized protein</fullName>
    </submittedName>
</protein>
<keyword evidence="2" id="KW-1185">Reference proteome</keyword>
<sequence length="322" mass="34173">MRPRWGRLMRSAAAAHSYCWPLVYGSVLPLPPPLPPWPPWPIAGSGAGQLEHIFGPGPLCDESAPATVIIFGAGKRTGGSSPSGETLIKFRNDEASSRYRFRPTALAGVAEMAAGITGEFWQKLNSTEAADEGDPFDAIPLAPSNCTIKNKYDSCASALPFLRGRSRCYPEGRYLRCSRLGHSSKPTAATTDYARLLNETADLCGAAPAAGPIRATLRLPLSSTIRHQMNSDTSAERLFRWPPSPSSRWRPSIVSGVVDVVVLRSLARSLKPSSRMSEIEGKWGSGLSPPSATGRDRGRDELIGPDVAGAIVGSGPGGAVAP</sequence>
<dbReference type="WBParaSite" id="PSAMB.scaffold1703size28591.g14600.t1">
    <property type="protein sequence ID" value="PSAMB.scaffold1703size28591.g14600.t1"/>
    <property type="gene ID" value="PSAMB.scaffold1703size28591.g14600"/>
</dbReference>
<evidence type="ECO:0000313" key="3">
    <source>
        <dbReference type="WBParaSite" id="PSAMB.scaffold1703size28591.g14600.t1"/>
    </source>
</evidence>